<dbReference type="AlphaFoldDB" id="A0A975Y6H9"/>
<evidence type="ECO:0000256" key="5">
    <source>
        <dbReference type="ARBA" id="ARBA00023014"/>
    </source>
</evidence>
<gene>
    <name evidence="8" type="ORF">B6N60_03988</name>
</gene>
<evidence type="ECO:0000256" key="3">
    <source>
        <dbReference type="ARBA" id="ARBA00022723"/>
    </source>
</evidence>
<dbReference type="PROSITE" id="PS51085">
    <property type="entry name" value="2FE2S_FER_2"/>
    <property type="match status" value="1"/>
</dbReference>
<comment type="similarity">
    <text evidence="1">Belongs to the adrenodoxin/putidaredoxin family.</text>
</comment>
<sequence length="98" mass="10746">MGNIKFVKENKEVVAANGANLRLKAIENGIDLYKFLGKMTNCGGYGQCATCVVEIVAGLENLSPRTEVEKRKFKKKPENYRLACQTLVNGPVSVVTKP</sequence>
<dbReference type="GO" id="GO:0051537">
    <property type="term" value="F:2 iron, 2 sulfur cluster binding"/>
    <property type="evidence" value="ECO:0007669"/>
    <property type="project" value="UniProtKB-KW"/>
</dbReference>
<dbReference type="RefSeq" id="WP_190607538.1">
    <property type="nucleotide sequence ID" value="NZ_CP021056.1"/>
</dbReference>
<dbReference type="InterPro" id="IPR001055">
    <property type="entry name" value="Adrenodoxin-like"/>
</dbReference>
<proteinExistence type="inferred from homology"/>
<dbReference type="SUPFAM" id="SSF54292">
    <property type="entry name" value="2Fe-2S ferredoxin-like"/>
    <property type="match status" value="1"/>
</dbReference>
<keyword evidence="3" id="KW-0479">Metal-binding</keyword>
<dbReference type="KEGG" id="rsin:B6N60_03988"/>
<comment type="cofactor">
    <cofactor evidence="6">
        <name>[2Fe-2S] cluster</name>
        <dbReference type="ChEBI" id="CHEBI:190135"/>
    </cofactor>
</comment>
<organism evidence="8 9">
    <name type="scientific">Richelia sinica FACHB-800</name>
    <dbReference type="NCBI Taxonomy" id="1357546"/>
    <lineage>
        <taxon>Bacteria</taxon>
        <taxon>Bacillati</taxon>
        <taxon>Cyanobacteriota</taxon>
        <taxon>Cyanophyceae</taxon>
        <taxon>Nostocales</taxon>
        <taxon>Nostocaceae</taxon>
        <taxon>Richelia</taxon>
    </lineage>
</organism>
<dbReference type="GO" id="GO:0046872">
    <property type="term" value="F:metal ion binding"/>
    <property type="evidence" value="ECO:0007669"/>
    <property type="project" value="UniProtKB-KW"/>
</dbReference>
<keyword evidence="5" id="KW-0411">Iron-sulfur</keyword>
<keyword evidence="9" id="KW-1185">Reference proteome</keyword>
<dbReference type="InterPro" id="IPR001041">
    <property type="entry name" value="2Fe-2S_ferredoxin-type"/>
</dbReference>
<reference evidence="8" key="1">
    <citation type="submission" date="2017-04" db="EMBL/GenBank/DDBJ databases">
        <title>Genome deletions in a multicellular cyanobacterial endosymbiont for morphological adaptation in marine diatoms.</title>
        <authorList>
            <person name="Wang Y."/>
            <person name="Gao H."/>
            <person name="Li R."/>
            <person name="Xu X."/>
        </authorList>
    </citation>
    <scope>NUCLEOTIDE SEQUENCE</scope>
    <source>
        <strain evidence="8">FACHB 800</strain>
    </source>
</reference>
<evidence type="ECO:0000256" key="6">
    <source>
        <dbReference type="ARBA" id="ARBA00034078"/>
    </source>
</evidence>
<dbReference type="InterPro" id="IPR012675">
    <property type="entry name" value="Beta-grasp_dom_sf"/>
</dbReference>
<dbReference type="GO" id="GO:0140647">
    <property type="term" value="P:P450-containing electron transport chain"/>
    <property type="evidence" value="ECO:0007669"/>
    <property type="project" value="InterPro"/>
</dbReference>
<dbReference type="PANTHER" id="PTHR23426:SF65">
    <property type="entry name" value="FERREDOXIN-2, MITOCHONDRIAL"/>
    <property type="match status" value="1"/>
</dbReference>
<dbReference type="EMBL" id="CP021056">
    <property type="protein sequence ID" value="QXE25274.1"/>
    <property type="molecule type" value="Genomic_DNA"/>
</dbReference>
<dbReference type="Proteomes" id="UP000683511">
    <property type="component" value="Chromosome"/>
</dbReference>
<evidence type="ECO:0000259" key="7">
    <source>
        <dbReference type="PROSITE" id="PS51085"/>
    </source>
</evidence>
<evidence type="ECO:0000256" key="4">
    <source>
        <dbReference type="ARBA" id="ARBA00023004"/>
    </source>
</evidence>
<evidence type="ECO:0000313" key="9">
    <source>
        <dbReference type="Proteomes" id="UP000683511"/>
    </source>
</evidence>
<feature type="domain" description="2Fe-2S ferredoxin-type" evidence="7">
    <location>
        <begin position="2"/>
        <end position="98"/>
    </location>
</feature>
<dbReference type="PANTHER" id="PTHR23426">
    <property type="entry name" value="FERREDOXIN/ADRENODOXIN"/>
    <property type="match status" value="1"/>
</dbReference>
<dbReference type="Gene3D" id="3.10.20.30">
    <property type="match status" value="1"/>
</dbReference>
<protein>
    <submittedName>
        <fullName evidence="8">Ferredoxin</fullName>
    </submittedName>
</protein>
<name>A0A975Y6H9_9NOST</name>
<accession>A0A975Y6H9</accession>
<dbReference type="GO" id="GO:0009055">
    <property type="term" value="F:electron transfer activity"/>
    <property type="evidence" value="ECO:0007669"/>
    <property type="project" value="TreeGrafter"/>
</dbReference>
<dbReference type="Pfam" id="PF00111">
    <property type="entry name" value="Fer2"/>
    <property type="match status" value="1"/>
</dbReference>
<dbReference type="CDD" id="cd00207">
    <property type="entry name" value="fer2"/>
    <property type="match status" value="1"/>
</dbReference>
<evidence type="ECO:0000256" key="2">
    <source>
        <dbReference type="ARBA" id="ARBA00022714"/>
    </source>
</evidence>
<evidence type="ECO:0000256" key="1">
    <source>
        <dbReference type="ARBA" id="ARBA00010914"/>
    </source>
</evidence>
<keyword evidence="2" id="KW-0001">2Fe-2S</keyword>
<dbReference type="InterPro" id="IPR036010">
    <property type="entry name" value="2Fe-2S_ferredoxin-like_sf"/>
</dbReference>
<evidence type="ECO:0000313" key="8">
    <source>
        <dbReference type="EMBL" id="QXE25274.1"/>
    </source>
</evidence>
<keyword evidence="4" id="KW-0408">Iron</keyword>